<dbReference type="OrthoDB" id="3674914at2759"/>
<sequence>MDSNDTKLEQKSSKMVHATPSAVEAFPSSISTLSLNPPKPKTFTDLPDELLDNIALFASPPDLASLALVERRLRKPAQRHAVWRARGFKRLMELAEVLLTRRRLARVIFHVHLHSGDDYESIPHITYQPNSDLAFRAINVIFEELPNLQSLTLGPVILSVSTQKQLMATIGELKRLKSAHIGVRGCYIKTEALALALPAFHSSESLTVAVEVDPTLPLPHLPQCSISTCTLTIFGINGPKLSTLLDSLATGCRSILVGLRDRGEHPLMSTAEVEDVCRPFIVKTRNFYWTHIVRGNAQPHHPNLPSNIAWLLFVFLAGTSPSAGGMRNSSSTHCFTSTGSKAEKFVSQVRDDVMMFARVGFGRCSVKAGRKAIWGEKNVAALNAIAERDGLAIKWC</sequence>
<feature type="compositionally biased region" description="Basic and acidic residues" evidence="1">
    <location>
        <begin position="1"/>
        <end position="12"/>
    </location>
</feature>
<gene>
    <name evidence="3" type="ORF">BCR35DRAFT_308787</name>
</gene>
<evidence type="ECO:0000259" key="2">
    <source>
        <dbReference type="PROSITE" id="PS50181"/>
    </source>
</evidence>
<protein>
    <recommendedName>
        <fullName evidence="2">F-box domain-containing protein</fullName>
    </recommendedName>
</protein>
<feature type="domain" description="F-box" evidence="2">
    <location>
        <begin position="40"/>
        <end position="86"/>
    </location>
</feature>
<dbReference type="AlphaFoldDB" id="A0A1Y2DX03"/>
<dbReference type="InterPro" id="IPR001810">
    <property type="entry name" value="F-box_dom"/>
</dbReference>
<dbReference type="InterPro" id="IPR032675">
    <property type="entry name" value="LRR_dom_sf"/>
</dbReference>
<keyword evidence="4" id="KW-1185">Reference proteome</keyword>
<reference evidence="3 4" key="1">
    <citation type="submission" date="2016-07" db="EMBL/GenBank/DDBJ databases">
        <title>Pervasive Adenine N6-methylation of Active Genes in Fungi.</title>
        <authorList>
            <consortium name="DOE Joint Genome Institute"/>
            <person name="Mondo S.J."/>
            <person name="Dannebaum R.O."/>
            <person name="Kuo R.C."/>
            <person name="Labutti K."/>
            <person name="Haridas S."/>
            <person name="Kuo A."/>
            <person name="Salamov A."/>
            <person name="Ahrendt S.R."/>
            <person name="Lipzen A."/>
            <person name="Sullivan W."/>
            <person name="Andreopoulos W.B."/>
            <person name="Clum A."/>
            <person name="Lindquist E."/>
            <person name="Daum C."/>
            <person name="Ramamoorthy G.K."/>
            <person name="Gryganskyi A."/>
            <person name="Culley D."/>
            <person name="Magnuson J.K."/>
            <person name="James T.Y."/>
            <person name="O'Malley M.A."/>
            <person name="Stajich J.E."/>
            <person name="Spatafora J.W."/>
            <person name="Visel A."/>
            <person name="Grigoriev I.V."/>
        </authorList>
    </citation>
    <scope>NUCLEOTIDE SEQUENCE [LARGE SCALE GENOMIC DNA]</scope>
    <source>
        <strain evidence="3 4">62-1032</strain>
    </source>
</reference>
<dbReference type="InterPro" id="IPR036047">
    <property type="entry name" value="F-box-like_dom_sf"/>
</dbReference>
<dbReference type="Pfam" id="PF12937">
    <property type="entry name" value="F-box-like"/>
    <property type="match status" value="1"/>
</dbReference>
<evidence type="ECO:0000313" key="3">
    <source>
        <dbReference type="EMBL" id="ORY63818.1"/>
    </source>
</evidence>
<dbReference type="EMBL" id="MCGR01000067">
    <property type="protein sequence ID" value="ORY63818.1"/>
    <property type="molecule type" value="Genomic_DNA"/>
</dbReference>
<comment type="caution">
    <text evidence="3">The sequence shown here is derived from an EMBL/GenBank/DDBJ whole genome shotgun (WGS) entry which is preliminary data.</text>
</comment>
<dbReference type="PROSITE" id="PS50181">
    <property type="entry name" value="FBOX"/>
    <property type="match status" value="1"/>
</dbReference>
<organism evidence="3 4">
    <name type="scientific">Leucosporidium creatinivorum</name>
    <dbReference type="NCBI Taxonomy" id="106004"/>
    <lineage>
        <taxon>Eukaryota</taxon>
        <taxon>Fungi</taxon>
        <taxon>Dikarya</taxon>
        <taxon>Basidiomycota</taxon>
        <taxon>Pucciniomycotina</taxon>
        <taxon>Microbotryomycetes</taxon>
        <taxon>Leucosporidiales</taxon>
        <taxon>Leucosporidium</taxon>
    </lineage>
</organism>
<dbReference type="Proteomes" id="UP000193467">
    <property type="component" value="Unassembled WGS sequence"/>
</dbReference>
<accession>A0A1Y2DX03</accession>
<proteinExistence type="predicted"/>
<dbReference type="SUPFAM" id="SSF81383">
    <property type="entry name" value="F-box domain"/>
    <property type="match status" value="1"/>
</dbReference>
<dbReference type="InParanoid" id="A0A1Y2DX03"/>
<evidence type="ECO:0000256" key="1">
    <source>
        <dbReference type="SAM" id="MobiDB-lite"/>
    </source>
</evidence>
<name>A0A1Y2DX03_9BASI</name>
<feature type="region of interest" description="Disordered" evidence="1">
    <location>
        <begin position="1"/>
        <end position="20"/>
    </location>
</feature>
<dbReference type="Gene3D" id="3.80.10.10">
    <property type="entry name" value="Ribonuclease Inhibitor"/>
    <property type="match status" value="1"/>
</dbReference>
<evidence type="ECO:0000313" key="4">
    <source>
        <dbReference type="Proteomes" id="UP000193467"/>
    </source>
</evidence>